<name>A0A3E0A1A3_9ACTN</name>
<dbReference type="Gene3D" id="2.60.120.260">
    <property type="entry name" value="Galactose-binding domain-like"/>
    <property type="match status" value="4"/>
</dbReference>
<keyword evidence="9 10" id="KW-0624">Polysaccharide degradation</keyword>
<evidence type="ECO:0000256" key="4">
    <source>
        <dbReference type="ARBA" id="ARBA00022729"/>
    </source>
</evidence>
<keyword evidence="7 10" id="KW-0119">Carbohydrate metabolism</keyword>
<evidence type="ECO:0000313" key="13">
    <source>
        <dbReference type="EMBL" id="REG00021.1"/>
    </source>
</evidence>
<comment type="caution">
    <text evidence="13">The sequence shown here is derived from an EMBL/GenBank/DDBJ whole genome shotgun (WGS) entry which is preliminary data.</text>
</comment>
<proteinExistence type="inferred from homology"/>
<comment type="catalytic activity">
    <reaction evidence="1 10">
        <text>Endohydrolysis of (1-&gt;4)-beta-D-xylosidic linkages in xylans.</text>
        <dbReference type="EC" id="3.2.1.8"/>
    </reaction>
</comment>
<dbReference type="InterPro" id="IPR001000">
    <property type="entry name" value="GH10_dom"/>
</dbReference>
<dbReference type="EMBL" id="QUMQ01000001">
    <property type="protein sequence ID" value="REG00021.1"/>
    <property type="molecule type" value="Genomic_DNA"/>
</dbReference>
<dbReference type="RefSeq" id="WP_203784117.1">
    <property type="nucleotide sequence ID" value="NZ_BONB01000056.1"/>
</dbReference>
<comment type="similarity">
    <text evidence="2 10">Belongs to the glycosyl hydrolase 10 (cellulase F) family.</text>
</comment>
<dbReference type="InterPro" id="IPR044846">
    <property type="entry name" value="GH10"/>
</dbReference>
<organism evidence="13 14">
    <name type="scientific">Asanoa ferruginea</name>
    <dbReference type="NCBI Taxonomy" id="53367"/>
    <lineage>
        <taxon>Bacteria</taxon>
        <taxon>Bacillati</taxon>
        <taxon>Actinomycetota</taxon>
        <taxon>Actinomycetes</taxon>
        <taxon>Micromonosporales</taxon>
        <taxon>Micromonosporaceae</taxon>
        <taxon>Asanoa</taxon>
    </lineage>
</organism>
<feature type="signal peptide" evidence="11">
    <location>
        <begin position="1"/>
        <end position="30"/>
    </location>
</feature>
<dbReference type="PANTHER" id="PTHR31490">
    <property type="entry name" value="GLYCOSYL HYDROLASE"/>
    <property type="match status" value="1"/>
</dbReference>
<evidence type="ECO:0000256" key="8">
    <source>
        <dbReference type="ARBA" id="ARBA00023295"/>
    </source>
</evidence>
<feature type="domain" description="GH10" evidence="12">
    <location>
        <begin position="260"/>
        <end position="546"/>
    </location>
</feature>
<dbReference type="Pfam" id="PF02018">
    <property type="entry name" value="CBM_4_9"/>
    <property type="match status" value="2"/>
</dbReference>
<reference evidence="13 14" key="1">
    <citation type="submission" date="2018-08" db="EMBL/GenBank/DDBJ databases">
        <title>Sequencing the genomes of 1000 actinobacteria strains.</title>
        <authorList>
            <person name="Klenk H.-P."/>
        </authorList>
    </citation>
    <scope>NUCLEOTIDE SEQUENCE [LARGE SCALE GENOMIC DNA]</scope>
    <source>
        <strain evidence="13 14">DSM 44099</strain>
    </source>
</reference>
<feature type="chain" id="PRO_5017735217" description="Beta-xylanase" evidence="11">
    <location>
        <begin position="31"/>
        <end position="1182"/>
    </location>
</feature>
<dbReference type="Gene3D" id="3.20.20.80">
    <property type="entry name" value="Glycosidases"/>
    <property type="match status" value="1"/>
</dbReference>
<dbReference type="InterPro" id="IPR017853">
    <property type="entry name" value="GH"/>
</dbReference>
<evidence type="ECO:0000256" key="10">
    <source>
        <dbReference type="RuleBase" id="RU361174"/>
    </source>
</evidence>
<evidence type="ECO:0000256" key="1">
    <source>
        <dbReference type="ARBA" id="ARBA00000681"/>
    </source>
</evidence>
<dbReference type="PROSITE" id="PS51760">
    <property type="entry name" value="GH10_2"/>
    <property type="match status" value="1"/>
</dbReference>
<evidence type="ECO:0000256" key="2">
    <source>
        <dbReference type="ARBA" id="ARBA00007495"/>
    </source>
</evidence>
<dbReference type="InterPro" id="IPR003305">
    <property type="entry name" value="CenC_carb-bd"/>
</dbReference>
<evidence type="ECO:0000256" key="11">
    <source>
        <dbReference type="SAM" id="SignalP"/>
    </source>
</evidence>
<evidence type="ECO:0000256" key="9">
    <source>
        <dbReference type="ARBA" id="ARBA00023326"/>
    </source>
</evidence>
<dbReference type="EC" id="3.2.1.8" evidence="10"/>
<evidence type="ECO:0000259" key="12">
    <source>
        <dbReference type="PROSITE" id="PS51760"/>
    </source>
</evidence>
<dbReference type="SUPFAM" id="SSF51445">
    <property type="entry name" value="(Trans)glycosidases"/>
    <property type="match status" value="1"/>
</dbReference>
<dbReference type="Pfam" id="PF00331">
    <property type="entry name" value="Glyco_hydro_10"/>
    <property type="match status" value="1"/>
</dbReference>
<dbReference type="GO" id="GO:0031176">
    <property type="term" value="F:endo-1,4-beta-xylanase activity"/>
    <property type="evidence" value="ECO:0007669"/>
    <property type="project" value="UniProtKB-EC"/>
</dbReference>
<keyword evidence="14" id="KW-1185">Reference proteome</keyword>
<protein>
    <recommendedName>
        <fullName evidence="10">Beta-xylanase</fullName>
        <ecNumber evidence="10">3.2.1.8</ecNumber>
    </recommendedName>
</protein>
<gene>
    <name evidence="13" type="ORF">DFJ67_6067</name>
</gene>
<dbReference type="GO" id="GO:0045493">
    <property type="term" value="P:xylan catabolic process"/>
    <property type="evidence" value="ECO:0007669"/>
    <property type="project" value="UniProtKB-KW"/>
</dbReference>
<dbReference type="SMART" id="SM00633">
    <property type="entry name" value="Glyco_10"/>
    <property type="match status" value="1"/>
</dbReference>
<evidence type="ECO:0000256" key="7">
    <source>
        <dbReference type="ARBA" id="ARBA00023277"/>
    </source>
</evidence>
<evidence type="ECO:0000256" key="6">
    <source>
        <dbReference type="ARBA" id="ARBA00022801"/>
    </source>
</evidence>
<dbReference type="Proteomes" id="UP000256913">
    <property type="component" value="Unassembled WGS sequence"/>
</dbReference>
<keyword evidence="4 11" id="KW-0732">Signal</keyword>
<evidence type="ECO:0000256" key="3">
    <source>
        <dbReference type="ARBA" id="ARBA00022651"/>
    </source>
</evidence>
<keyword evidence="5" id="KW-0677">Repeat</keyword>
<sequence>MTPHRKLGTVFIAATLLSTALVLVAGPASAAAPVEVMPADALAAFNQFKGEPAPQVRILPVTHPDFSSALEITTTSAPTSSGLDGEYEIALGAEIGGAVKKGDAAVASFWARSVTPVAGSDSGQATFIFERDGGSYTKSANAPLKLGAQWQRFMFPFRMAEDYAPGDAHFQFWLGYGPQVLQVAGVSVLDYGQGDPAGFPAVTYAGRESTAAWRTAAAARIDQFRKGDLTVDVVDAAGHPVPGADVKVAMQDHDFDFGTAASAPWLVSDSPDGAKYRDVVAKDFNSVALGNDLKWNYWEDQATRTNNTLPALEWLKEQGHTVHGHNLVWGSWGLMPPDVRTLAGDPAALRARIDGHVTDEVSALKGIADEWDVVNEPYSEHNVTDILGSAEIGRWFELARQADPDALLYLNEYDLIEDNGWNLRKQKYIHDLLADLLAQGAPVDVLGIQGHFSGLQLTPPADLPALFDQYSSLGLPLEITEFDVATDDEQLQADYTRDFLTMAFSQPSITGVSSFGFWEPNIWNPLVAFYRPDWTPKPNLLALRDLVFKQWWTNATGKTATDGRYAVRGFQGHYLVTVTVNGVAKQVEVDMPTNAGASVKVVADGIGTTVRTDLGSTIVAGGFEHGTNGWTPLAPGAAAVTDAIGGTGAVRTSATPTSGSGLRQPVLGLTGGSNYTLAGWGRSNGPDNQCFIGVRGGPAPGTTSFQHTLNYRDESAYTQQVLAFTAPPGTGWAEVFLWQNPVPGGRTCTFDEVSLTPTVGTPPAPVAPPFVTPKLPGNTNTLANGAVEAGTTSGFYCLGGCGALSVVNSPVHSGTGALKVTGRSANWVGPAQGVTVGLNGRYDASAWVRLATPGTATAEIRLKVWTSTGQVTIPFGSAAVSDTGWTQIRGNNIPVSFTGSFSRAEWWIDTTAGTPDLLVDDLAFNVHASPPAGVDLLGNGDVETAGPGWYCFSPCTSSAVTAPVHTGQQALRATNRTYEWAGPAQGVQLTNGARYKTTAWIRLADGAPATTALIKAKLYFTDGTTTSVPLASGPVSAAGWTQVSANDIPLSWTKTLSRAEWWISTTSGADDLYVDDAALQPAGADRTTFAPVVPRDVCVVDNHNGTHTAYLGYNNPNAFGLPVPIGARNTFATTPADRGQPVAFLPFQRPRRVGVPFADTSSVTWQLGGQNASATATTTPCV</sequence>
<evidence type="ECO:0000313" key="14">
    <source>
        <dbReference type="Proteomes" id="UP000256913"/>
    </source>
</evidence>
<keyword evidence="3 13" id="KW-0858">Xylan degradation</keyword>
<keyword evidence="6 10" id="KW-0378">Hydrolase</keyword>
<dbReference type="AlphaFoldDB" id="A0A3E0A1A3"/>
<accession>A0A3E0A1A3</accession>
<dbReference type="PANTHER" id="PTHR31490:SF88">
    <property type="entry name" value="BETA-XYLANASE"/>
    <property type="match status" value="1"/>
</dbReference>
<dbReference type="PRINTS" id="PR00134">
    <property type="entry name" value="GLHYDRLASE10"/>
</dbReference>
<evidence type="ECO:0000256" key="5">
    <source>
        <dbReference type="ARBA" id="ARBA00022737"/>
    </source>
</evidence>
<keyword evidence="8 10" id="KW-0326">Glycosidase</keyword>
<dbReference type="InterPro" id="IPR008979">
    <property type="entry name" value="Galactose-bd-like_sf"/>
</dbReference>
<dbReference type="SUPFAM" id="SSF49785">
    <property type="entry name" value="Galactose-binding domain-like"/>
    <property type="match status" value="4"/>
</dbReference>